<sequence length="408" mass="44251">MCNRSAPHSLCPAPRSSRTAAGRRRGKTSGFACSGEGAGFARSDREADRARSGEGTDFARPGEGAGARAKRRRSVFRSRGARKEGKERFTVSVHPLFLLYGGFCCLRGQLFPFLAATVCAVMHEFGHAWYAARIGCRLSRLCLLPGGAMVTGDIEGISLADEIRLALAGPAVNAASAVLFAALWWVAPATYAFTDVAAFTSASLFAVNLLPALPLDGGRVLYCIIARRRGEPAAQRRMRVVAVLFAAASAALFAAGAACGAWNVSVLFFAACVLEGSFGGKDCRYERIRYDRTARLRRGMEVRRVALSALCPVKKALAFLERGRWLELLLFDGEGRFVGALSQAQFCAIAERADIYRPIADYLAAGDTVFAKNGKENETFCQKIKISSLQNEEVYGKIKDAMYILRER</sequence>
<dbReference type="AlphaFoldDB" id="A0A9D1VT81"/>
<feature type="transmembrane region" description="Helical" evidence="13">
    <location>
        <begin position="165"/>
        <end position="186"/>
    </location>
</feature>
<protein>
    <submittedName>
        <fullName evidence="15">Site-2 protease family protein</fullName>
    </submittedName>
</protein>
<feature type="domain" description="Peptidase M50" evidence="14">
    <location>
        <begin position="191"/>
        <end position="245"/>
    </location>
</feature>
<evidence type="ECO:0000256" key="10">
    <source>
        <dbReference type="ARBA" id="ARBA00023049"/>
    </source>
</evidence>
<accession>A0A9D1VT81</accession>
<evidence type="ECO:0000313" key="15">
    <source>
        <dbReference type="EMBL" id="HIX46383.1"/>
    </source>
</evidence>
<evidence type="ECO:0000256" key="11">
    <source>
        <dbReference type="ARBA" id="ARBA00023136"/>
    </source>
</evidence>
<evidence type="ECO:0000259" key="14">
    <source>
        <dbReference type="Pfam" id="PF02163"/>
    </source>
</evidence>
<feature type="region of interest" description="Disordered" evidence="12">
    <location>
        <begin position="1"/>
        <end position="79"/>
    </location>
</feature>
<dbReference type="EMBL" id="DXFD01000026">
    <property type="protein sequence ID" value="HIX46383.1"/>
    <property type="molecule type" value="Genomic_DNA"/>
</dbReference>
<evidence type="ECO:0000256" key="5">
    <source>
        <dbReference type="ARBA" id="ARBA00022692"/>
    </source>
</evidence>
<reference evidence="15" key="1">
    <citation type="journal article" date="2021" name="PeerJ">
        <title>Extensive microbial diversity within the chicken gut microbiome revealed by metagenomics and culture.</title>
        <authorList>
            <person name="Gilroy R."/>
            <person name="Ravi A."/>
            <person name="Getino M."/>
            <person name="Pursley I."/>
            <person name="Horton D.L."/>
            <person name="Alikhan N.F."/>
            <person name="Baker D."/>
            <person name="Gharbi K."/>
            <person name="Hall N."/>
            <person name="Watson M."/>
            <person name="Adriaenssens E.M."/>
            <person name="Foster-Nyarko E."/>
            <person name="Jarju S."/>
            <person name="Secka A."/>
            <person name="Antonio M."/>
            <person name="Oren A."/>
            <person name="Chaudhuri R.R."/>
            <person name="La Ragione R."/>
            <person name="Hildebrand F."/>
            <person name="Pallen M.J."/>
        </authorList>
    </citation>
    <scope>NUCLEOTIDE SEQUENCE</scope>
    <source>
        <strain evidence="15">26628</strain>
    </source>
</reference>
<keyword evidence="4 15" id="KW-0645">Protease</keyword>
<keyword evidence="7" id="KW-0378">Hydrolase</keyword>
<evidence type="ECO:0000256" key="12">
    <source>
        <dbReference type="SAM" id="MobiDB-lite"/>
    </source>
</evidence>
<keyword evidence="9 13" id="KW-1133">Transmembrane helix</keyword>
<evidence type="ECO:0000256" key="7">
    <source>
        <dbReference type="ARBA" id="ARBA00022801"/>
    </source>
</evidence>
<comment type="similarity">
    <text evidence="3">Belongs to the peptidase M50B family.</text>
</comment>
<evidence type="ECO:0000256" key="2">
    <source>
        <dbReference type="ARBA" id="ARBA00004141"/>
    </source>
</evidence>
<feature type="compositionally biased region" description="Basic and acidic residues" evidence="12">
    <location>
        <begin position="42"/>
        <end position="54"/>
    </location>
</feature>
<evidence type="ECO:0000256" key="1">
    <source>
        <dbReference type="ARBA" id="ARBA00001947"/>
    </source>
</evidence>
<evidence type="ECO:0000256" key="13">
    <source>
        <dbReference type="SAM" id="Phobius"/>
    </source>
</evidence>
<evidence type="ECO:0000256" key="8">
    <source>
        <dbReference type="ARBA" id="ARBA00022833"/>
    </source>
</evidence>
<dbReference type="Proteomes" id="UP000824249">
    <property type="component" value="Unassembled WGS sequence"/>
</dbReference>
<feature type="transmembrane region" description="Helical" evidence="13">
    <location>
        <begin position="198"/>
        <end position="217"/>
    </location>
</feature>
<feature type="transmembrane region" description="Helical" evidence="13">
    <location>
        <begin position="238"/>
        <end position="255"/>
    </location>
</feature>
<keyword evidence="10" id="KW-0482">Metalloprotease</keyword>
<gene>
    <name evidence="15" type="ORF">H9737_01665</name>
</gene>
<feature type="compositionally biased region" description="Basic residues" evidence="12">
    <location>
        <begin position="68"/>
        <end position="79"/>
    </location>
</feature>
<evidence type="ECO:0000256" key="4">
    <source>
        <dbReference type="ARBA" id="ARBA00022670"/>
    </source>
</evidence>
<dbReference type="GO" id="GO:0006508">
    <property type="term" value="P:proteolysis"/>
    <property type="evidence" value="ECO:0007669"/>
    <property type="project" value="UniProtKB-KW"/>
</dbReference>
<comment type="subcellular location">
    <subcellularLocation>
        <location evidence="2">Membrane</location>
        <topology evidence="2">Multi-pass membrane protein</topology>
    </subcellularLocation>
</comment>
<evidence type="ECO:0000313" key="16">
    <source>
        <dbReference type="Proteomes" id="UP000824249"/>
    </source>
</evidence>
<name>A0A9D1VT81_9FIRM</name>
<evidence type="ECO:0000256" key="3">
    <source>
        <dbReference type="ARBA" id="ARBA00007931"/>
    </source>
</evidence>
<keyword evidence="11 13" id="KW-0472">Membrane</keyword>
<organism evidence="15 16">
    <name type="scientific">Candidatus Borkfalkia faecigallinarum</name>
    <dbReference type="NCBI Taxonomy" id="2838509"/>
    <lineage>
        <taxon>Bacteria</taxon>
        <taxon>Bacillati</taxon>
        <taxon>Bacillota</taxon>
        <taxon>Clostridia</taxon>
        <taxon>Christensenellales</taxon>
        <taxon>Christensenellaceae</taxon>
        <taxon>Candidatus Borkfalkia</taxon>
    </lineage>
</organism>
<comment type="cofactor">
    <cofactor evidence="1">
        <name>Zn(2+)</name>
        <dbReference type="ChEBI" id="CHEBI:29105"/>
    </cofactor>
</comment>
<keyword evidence="6" id="KW-0479">Metal-binding</keyword>
<evidence type="ECO:0000256" key="9">
    <source>
        <dbReference type="ARBA" id="ARBA00022989"/>
    </source>
</evidence>
<dbReference type="PANTHER" id="PTHR39188:SF3">
    <property type="entry name" value="STAGE IV SPORULATION PROTEIN FB"/>
    <property type="match status" value="1"/>
</dbReference>
<dbReference type="Pfam" id="PF02163">
    <property type="entry name" value="Peptidase_M50"/>
    <property type="match status" value="2"/>
</dbReference>
<dbReference type="GO" id="GO:0046872">
    <property type="term" value="F:metal ion binding"/>
    <property type="evidence" value="ECO:0007669"/>
    <property type="project" value="UniProtKB-KW"/>
</dbReference>
<dbReference type="GO" id="GO:0008237">
    <property type="term" value="F:metallopeptidase activity"/>
    <property type="evidence" value="ECO:0007669"/>
    <property type="project" value="UniProtKB-KW"/>
</dbReference>
<reference evidence="15" key="2">
    <citation type="submission" date="2021-04" db="EMBL/GenBank/DDBJ databases">
        <authorList>
            <person name="Gilroy R."/>
        </authorList>
    </citation>
    <scope>NUCLEOTIDE SEQUENCE</scope>
    <source>
        <strain evidence="15">26628</strain>
    </source>
</reference>
<keyword evidence="8" id="KW-0862">Zinc</keyword>
<evidence type="ECO:0000256" key="6">
    <source>
        <dbReference type="ARBA" id="ARBA00022723"/>
    </source>
</evidence>
<proteinExistence type="inferred from homology"/>
<dbReference type="InterPro" id="IPR008915">
    <property type="entry name" value="Peptidase_M50"/>
</dbReference>
<feature type="domain" description="Peptidase M50" evidence="14">
    <location>
        <begin position="115"/>
        <end position="184"/>
    </location>
</feature>
<keyword evidence="5 13" id="KW-0812">Transmembrane</keyword>
<dbReference type="PANTHER" id="PTHR39188">
    <property type="entry name" value="MEMBRANE-ASSOCIATED ZINC METALLOPROTEASE M50B"/>
    <property type="match status" value="1"/>
</dbReference>
<comment type="caution">
    <text evidence="15">The sequence shown here is derived from an EMBL/GenBank/DDBJ whole genome shotgun (WGS) entry which is preliminary data.</text>
</comment>
<dbReference type="GO" id="GO:0016020">
    <property type="term" value="C:membrane"/>
    <property type="evidence" value="ECO:0007669"/>
    <property type="project" value="UniProtKB-SubCell"/>
</dbReference>